<dbReference type="InterPro" id="IPR014189">
    <property type="entry name" value="Quinone_OxRdtase_PIG3"/>
</dbReference>
<dbReference type="STRING" id="288004.AL038_15735"/>
<dbReference type="OrthoDB" id="9787435at2"/>
<dbReference type="InterPro" id="IPR013149">
    <property type="entry name" value="ADH-like_C"/>
</dbReference>
<dbReference type="EMBL" id="CP018889">
    <property type="protein sequence ID" value="AUI68748.2"/>
    <property type="molecule type" value="Genomic_DNA"/>
</dbReference>
<accession>A0A2N9YE32</accession>
<sequence length="328" mass="34919">MNYIKLNPIDTPDALVLAHETIPAPKAGEVLIKVAAAGVNRPDVLQRQGLYPPPAGASTVLGLEVAGTIVAVGETVDENLLNQPVCALVNGGGYAEYCIADVELCLPIPQGLDFISAAAIPETYFTVWTNIFERAKLQAGETFLVHGGTSGIGTTAIQLAKAFGATVIATAGNEAKCQVCRELGAHHVINYHTHDFVEVVKKLTAGQGVNVVLDMVGGDYIAQNIKVLALEGRLVQIAFLTGSKVTLDFMPIMLKRLTLTGSTLRARSVAQKAQIAQALLQNVWTLLEKGQVKPVIYKTFPLSHAADAHRLMESNQHIGKIVLVMEGA</sequence>
<protein>
    <submittedName>
        <fullName evidence="4">Zinc-binding dehydrogenase</fullName>
    </submittedName>
</protein>
<dbReference type="InterPro" id="IPR011032">
    <property type="entry name" value="GroES-like_sf"/>
</dbReference>
<dbReference type="NCBIfam" id="TIGR02824">
    <property type="entry name" value="quinone_pig3"/>
    <property type="match status" value="1"/>
</dbReference>
<dbReference type="GO" id="GO:0016651">
    <property type="term" value="F:oxidoreductase activity, acting on NAD(P)H"/>
    <property type="evidence" value="ECO:0007669"/>
    <property type="project" value="TreeGrafter"/>
</dbReference>
<feature type="domain" description="Enoyl reductase (ER)" evidence="3">
    <location>
        <begin position="10"/>
        <end position="323"/>
    </location>
</feature>
<evidence type="ECO:0000259" key="3">
    <source>
        <dbReference type="SMART" id="SM00829"/>
    </source>
</evidence>
<keyword evidence="5" id="KW-1185">Reference proteome</keyword>
<gene>
    <name evidence="4" type="ORF">BLE401_08525</name>
</gene>
<dbReference type="Gene3D" id="3.40.50.720">
    <property type="entry name" value="NAD(P)-binding Rossmann-like Domain"/>
    <property type="match status" value="1"/>
</dbReference>
<keyword evidence="1" id="KW-0521">NADP</keyword>
<dbReference type="SUPFAM" id="SSF50129">
    <property type="entry name" value="GroES-like"/>
    <property type="match status" value="1"/>
</dbReference>
<dbReference type="Pfam" id="PF00107">
    <property type="entry name" value="ADH_zinc_N"/>
    <property type="match status" value="1"/>
</dbReference>
<dbReference type="AlphaFoldDB" id="A0A2N9YE32"/>
<name>A0A2N9YE32_9GAMM</name>
<dbReference type="GO" id="GO:0070402">
    <property type="term" value="F:NADPH binding"/>
    <property type="evidence" value="ECO:0007669"/>
    <property type="project" value="TreeGrafter"/>
</dbReference>
<dbReference type="Pfam" id="PF08240">
    <property type="entry name" value="ADH_N"/>
    <property type="match status" value="1"/>
</dbReference>
<evidence type="ECO:0000256" key="2">
    <source>
        <dbReference type="ARBA" id="ARBA00023002"/>
    </source>
</evidence>
<dbReference type="Proteomes" id="UP000234271">
    <property type="component" value="Chromosome"/>
</dbReference>
<dbReference type="PANTHER" id="PTHR48106">
    <property type="entry name" value="QUINONE OXIDOREDUCTASE PIG3-RELATED"/>
    <property type="match status" value="1"/>
</dbReference>
<dbReference type="Gene3D" id="3.90.180.10">
    <property type="entry name" value="Medium-chain alcohol dehydrogenases, catalytic domain"/>
    <property type="match status" value="1"/>
</dbReference>
<keyword evidence="2" id="KW-0560">Oxidoreductase</keyword>
<dbReference type="InterPro" id="IPR036291">
    <property type="entry name" value="NAD(P)-bd_dom_sf"/>
</dbReference>
<evidence type="ECO:0000313" key="5">
    <source>
        <dbReference type="Proteomes" id="UP000234271"/>
    </source>
</evidence>
<dbReference type="PANTHER" id="PTHR48106:SF8">
    <property type="entry name" value="OS02G0805600 PROTEIN"/>
    <property type="match status" value="1"/>
</dbReference>
<evidence type="ECO:0000256" key="1">
    <source>
        <dbReference type="ARBA" id="ARBA00022857"/>
    </source>
</evidence>
<evidence type="ECO:0000313" key="4">
    <source>
        <dbReference type="EMBL" id="AUI68748.2"/>
    </source>
</evidence>
<dbReference type="SMART" id="SM00829">
    <property type="entry name" value="PKS_ER"/>
    <property type="match status" value="1"/>
</dbReference>
<organism evidence="4 5">
    <name type="scientific">Beggiatoa leptomitoformis</name>
    <dbReference type="NCBI Taxonomy" id="288004"/>
    <lineage>
        <taxon>Bacteria</taxon>
        <taxon>Pseudomonadati</taxon>
        <taxon>Pseudomonadota</taxon>
        <taxon>Gammaproteobacteria</taxon>
        <taxon>Thiotrichales</taxon>
        <taxon>Thiotrichaceae</taxon>
        <taxon>Beggiatoa</taxon>
    </lineage>
</organism>
<dbReference type="CDD" id="cd05276">
    <property type="entry name" value="p53_inducible_oxidoreductase"/>
    <property type="match status" value="1"/>
</dbReference>
<dbReference type="InterPro" id="IPR013154">
    <property type="entry name" value="ADH-like_N"/>
</dbReference>
<dbReference type="InterPro" id="IPR020843">
    <property type="entry name" value="ER"/>
</dbReference>
<proteinExistence type="predicted"/>
<reference evidence="5" key="1">
    <citation type="submission" date="2016-12" db="EMBL/GenBank/DDBJ databases">
        <title>Complete Genome Sequence of Beggiatoa leptomitiformis D-401.</title>
        <authorList>
            <person name="Fomenkov A."/>
            <person name="Vincze T."/>
            <person name="Grabovich M."/>
            <person name="Anton B.P."/>
            <person name="Dubinina G."/>
            <person name="Orlova M."/>
            <person name="Belousova E."/>
            <person name="Roberts R.J."/>
        </authorList>
    </citation>
    <scope>NUCLEOTIDE SEQUENCE [LARGE SCALE GENOMIC DNA]</scope>
    <source>
        <strain evidence="5">D-401</strain>
    </source>
</reference>
<dbReference type="SUPFAM" id="SSF51735">
    <property type="entry name" value="NAD(P)-binding Rossmann-fold domains"/>
    <property type="match status" value="1"/>
</dbReference>